<evidence type="ECO:0000259" key="1">
    <source>
        <dbReference type="PROSITE" id="PS50883"/>
    </source>
</evidence>
<dbReference type="InterPro" id="IPR035919">
    <property type="entry name" value="EAL_sf"/>
</dbReference>
<dbReference type="PROSITE" id="PS51833">
    <property type="entry name" value="HDOD"/>
    <property type="match status" value="1"/>
</dbReference>
<feature type="domain" description="HDOD" evidence="2">
    <location>
        <begin position="198"/>
        <end position="385"/>
    </location>
</feature>
<dbReference type="RefSeq" id="WP_035013260.1">
    <property type="nucleotide sequence ID" value="NZ_ARZY01000004.1"/>
</dbReference>
<dbReference type="AlphaFoldDB" id="W7QF71"/>
<gene>
    <name evidence="3" type="ORF">DS2_03535</name>
</gene>
<dbReference type="Gene3D" id="3.20.20.450">
    <property type="entry name" value="EAL domain"/>
    <property type="match status" value="1"/>
</dbReference>
<dbReference type="Proteomes" id="UP000019276">
    <property type="component" value="Unassembled WGS sequence"/>
</dbReference>
<dbReference type="InterPro" id="IPR014408">
    <property type="entry name" value="dGMP_Pdiesterase_EAL/HD-GYP"/>
</dbReference>
<dbReference type="InterPro" id="IPR001633">
    <property type="entry name" value="EAL_dom"/>
</dbReference>
<dbReference type="InterPro" id="IPR013976">
    <property type="entry name" value="HDOD"/>
</dbReference>
<dbReference type="OrthoDB" id="9804751at2"/>
<dbReference type="InterPro" id="IPR052340">
    <property type="entry name" value="RNase_Y/CdgJ"/>
</dbReference>
<evidence type="ECO:0000313" key="4">
    <source>
        <dbReference type="Proteomes" id="UP000019276"/>
    </source>
</evidence>
<dbReference type="EMBL" id="ARZY01000004">
    <property type="protein sequence ID" value="EWH11549.1"/>
    <property type="molecule type" value="Genomic_DNA"/>
</dbReference>
<dbReference type="eggNOG" id="COG3434">
    <property type="taxonomic scope" value="Bacteria"/>
</dbReference>
<comment type="caution">
    <text evidence="3">The sequence shown here is derived from an EMBL/GenBank/DDBJ whole genome shotgun (WGS) entry which is preliminary data.</text>
</comment>
<accession>W7QF71</accession>
<dbReference type="PANTHER" id="PTHR33525:SF4">
    <property type="entry name" value="CYCLIC DI-GMP PHOSPHODIESTERASE CDGJ"/>
    <property type="match status" value="1"/>
</dbReference>
<dbReference type="SUPFAM" id="SSF141868">
    <property type="entry name" value="EAL domain-like"/>
    <property type="match status" value="1"/>
</dbReference>
<dbReference type="PIRSF" id="PIRSF003180">
    <property type="entry name" value="DiGMPpdiest_YuxH"/>
    <property type="match status" value="1"/>
</dbReference>
<evidence type="ECO:0000259" key="2">
    <source>
        <dbReference type="PROSITE" id="PS51833"/>
    </source>
</evidence>
<dbReference type="Pfam" id="PF00563">
    <property type="entry name" value="EAL"/>
    <property type="match status" value="1"/>
</dbReference>
<proteinExistence type="predicted"/>
<name>W7QF71_9ALTE</name>
<evidence type="ECO:0000313" key="3">
    <source>
        <dbReference type="EMBL" id="EWH11549.1"/>
    </source>
</evidence>
<dbReference type="Gene3D" id="1.10.3210.10">
    <property type="entry name" value="Hypothetical protein af1432"/>
    <property type="match status" value="1"/>
</dbReference>
<keyword evidence="4" id="KW-1185">Reference proteome</keyword>
<dbReference type="PROSITE" id="PS50883">
    <property type="entry name" value="EAL"/>
    <property type="match status" value="1"/>
</dbReference>
<dbReference type="SUPFAM" id="SSF109604">
    <property type="entry name" value="HD-domain/PDEase-like"/>
    <property type="match status" value="1"/>
</dbReference>
<feature type="domain" description="EAL" evidence="1">
    <location>
        <begin position="1"/>
        <end position="204"/>
    </location>
</feature>
<dbReference type="PANTHER" id="PTHR33525">
    <property type="match status" value="1"/>
</dbReference>
<protein>
    <submittedName>
        <fullName evidence="3">EAL domain-containing protein</fullName>
    </submittedName>
</protein>
<sequence>MYSYVARQAILDVEEKIVGYELLFRNGVENAFPDICPDQATSQILTSNHLTRGLESITDGKCTYINFFEDTLINRFPESLDPKNVVIEILESVEISEELLDACRALKKQGYRLALDDHNFDPVWDIFLPYIDTIKVDVRQFNILQISKYVRRIAGSGVNLLAEKVETREEFEQLKTLGFQLFQGYFFARPEIFKSKQIVANKLNLLQLISEAGSAQLNIDKVSEILAQDVALSYKLLRFINSAGFSTSQQITSLKHAIVYMGEAEVKKFISLLALANLSGDKPDEIMVLSLARARFCGHIAQMRGDDENPPMAFLVGMLSLVDALLDEPMDALAGKLPIADEIKQGLVEQKGILGLYLKLALSYEQAQWDEVETLAMALKAPIDHIHEFYQESLAWADRICNCERSAA</sequence>
<organism evidence="3 4">
    <name type="scientific">Catenovulum agarivorans DS-2</name>
    <dbReference type="NCBI Taxonomy" id="1328313"/>
    <lineage>
        <taxon>Bacteria</taxon>
        <taxon>Pseudomonadati</taxon>
        <taxon>Pseudomonadota</taxon>
        <taxon>Gammaproteobacteria</taxon>
        <taxon>Alteromonadales</taxon>
        <taxon>Alteromonadaceae</taxon>
        <taxon>Catenovulum</taxon>
    </lineage>
</organism>
<reference evidence="3 4" key="1">
    <citation type="journal article" date="2014" name="Genome Announc.">
        <title>Draft Genome Sequence of the Agar-Degrading Bacterium Catenovulum sp. Strain DS-2, Isolated from Intestines of Haliotis diversicolor.</title>
        <authorList>
            <person name="Shan D."/>
            <person name="Li X."/>
            <person name="Gu Z."/>
            <person name="Wei G."/>
            <person name="Gao Z."/>
            <person name="Shao Z."/>
        </authorList>
    </citation>
    <scope>NUCLEOTIDE SEQUENCE [LARGE SCALE GENOMIC DNA]</scope>
    <source>
        <strain evidence="3 4">DS-2</strain>
    </source>
</reference>
<dbReference type="PATRIC" id="fig|1328313.3.peg.732"/>
<dbReference type="Pfam" id="PF08668">
    <property type="entry name" value="HDOD"/>
    <property type="match status" value="1"/>
</dbReference>
<dbReference type="SMART" id="SM00052">
    <property type="entry name" value="EAL"/>
    <property type="match status" value="1"/>
</dbReference>